<gene>
    <name evidence="3" type="ORF">NCTC1935_01423</name>
</gene>
<sequence length="152" mass="15807">MQGAGAALVVATSVPPLWFLVLGEADRIAGMNAAIFAAYAILGAAAALCAIPLLFTSHRAPAWLRHTAVTILSLSAAGFVALGALAAFREPAGVTAAIAFEFAIFGCASALLAYRLQTSSRAVEVPGPSPEQKQAQLRERFTELRSRRNPGS</sequence>
<dbReference type="EMBL" id="CAACYE010000005">
    <property type="protein sequence ID" value="VFA83598.1"/>
    <property type="molecule type" value="Genomic_DNA"/>
</dbReference>
<organism evidence="3">
    <name type="scientific">Nocardia farcinica</name>
    <dbReference type="NCBI Taxonomy" id="37329"/>
    <lineage>
        <taxon>Bacteria</taxon>
        <taxon>Bacillati</taxon>
        <taxon>Actinomycetota</taxon>
        <taxon>Actinomycetes</taxon>
        <taxon>Mycobacteriales</taxon>
        <taxon>Nocardiaceae</taxon>
        <taxon>Nocardia</taxon>
    </lineage>
</organism>
<evidence type="ECO:0000313" key="3">
    <source>
        <dbReference type="EMBL" id="VFA83598.1"/>
    </source>
</evidence>
<feature type="transmembrane region" description="Helical" evidence="2">
    <location>
        <begin position="94"/>
        <end position="114"/>
    </location>
</feature>
<keyword evidence="2" id="KW-0812">Transmembrane</keyword>
<accession>A0A449GCR6</accession>
<feature type="transmembrane region" description="Helical" evidence="2">
    <location>
        <begin position="33"/>
        <end position="55"/>
    </location>
</feature>
<keyword evidence="2" id="KW-1133">Transmembrane helix</keyword>
<feature type="region of interest" description="Disordered" evidence="1">
    <location>
        <begin position="124"/>
        <end position="152"/>
    </location>
</feature>
<proteinExistence type="predicted"/>
<feature type="compositionally biased region" description="Basic and acidic residues" evidence="1">
    <location>
        <begin position="136"/>
        <end position="146"/>
    </location>
</feature>
<feature type="transmembrane region" description="Helical" evidence="2">
    <location>
        <begin position="67"/>
        <end position="88"/>
    </location>
</feature>
<dbReference type="RefSeq" id="WP_115410690.1">
    <property type="nucleotide sequence ID" value="NZ_CAACYE020000001.1"/>
</dbReference>
<reference evidence="3" key="1">
    <citation type="submission" date="2019-02" db="EMBL/GenBank/DDBJ databases">
        <authorList>
            <consortium name="Pathogen Informatics"/>
        </authorList>
    </citation>
    <scope>NUCLEOTIDE SEQUENCE</scope>
    <source>
        <strain evidence="3">3012STDY6733949</strain>
    </source>
</reference>
<evidence type="ECO:0000256" key="2">
    <source>
        <dbReference type="SAM" id="Phobius"/>
    </source>
</evidence>
<keyword evidence="2" id="KW-0472">Membrane</keyword>
<name>A0A449GCR6_NOCFR</name>
<protein>
    <submittedName>
        <fullName evidence="3">Uncharacterized protein</fullName>
    </submittedName>
</protein>
<dbReference type="AlphaFoldDB" id="A0A449GCR6"/>
<evidence type="ECO:0000256" key="1">
    <source>
        <dbReference type="SAM" id="MobiDB-lite"/>
    </source>
</evidence>